<keyword evidence="3" id="KW-1185">Reference proteome</keyword>
<feature type="non-terminal residue" evidence="2">
    <location>
        <position position="1"/>
    </location>
</feature>
<evidence type="ECO:0000259" key="1">
    <source>
        <dbReference type="Pfam" id="PF08312"/>
    </source>
</evidence>
<organism evidence="2 3">
    <name type="scientific">Phakopsora pachyrhizi</name>
    <name type="common">Asian soybean rust disease fungus</name>
    <dbReference type="NCBI Taxonomy" id="170000"/>
    <lineage>
        <taxon>Eukaryota</taxon>
        <taxon>Fungi</taxon>
        <taxon>Dikarya</taxon>
        <taxon>Basidiomycota</taxon>
        <taxon>Pucciniomycotina</taxon>
        <taxon>Pucciniomycetes</taxon>
        <taxon>Pucciniales</taxon>
        <taxon>Phakopsoraceae</taxon>
        <taxon>Phakopsora</taxon>
    </lineage>
</organism>
<feature type="domain" description="CWF21" evidence="1">
    <location>
        <begin position="7"/>
        <end position="51"/>
    </location>
</feature>
<dbReference type="Pfam" id="PF08312">
    <property type="entry name" value="cwf21"/>
    <property type="match status" value="1"/>
</dbReference>
<dbReference type="EMBL" id="CALTRL010003527">
    <property type="protein sequence ID" value="CAH7681347.1"/>
    <property type="molecule type" value="Genomic_DNA"/>
</dbReference>
<evidence type="ECO:0000313" key="3">
    <source>
        <dbReference type="Proteomes" id="UP001153365"/>
    </source>
</evidence>
<dbReference type="Proteomes" id="UP001153365">
    <property type="component" value="Unassembled WGS sequence"/>
</dbReference>
<comment type="caution">
    <text evidence="2">The sequence shown here is derived from an EMBL/GenBank/DDBJ whole genome shotgun (WGS) entry which is preliminary data.</text>
</comment>
<accession>A0AAV0B6E5</accession>
<sequence>KPDEFILEHKRKRAMENRCVKLQLEPEGEGALDEGKINRRVDGMRQKLMKEDFKRERGTLKPHETELIIIFYVK</sequence>
<name>A0AAV0B6E5_PHAPC</name>
<evidence type="ECO:0000313" key="2">
    <source>
        <dbReference type="EMBL" id="CAH7681347.1"/>
    </source>
</evidence>
<dbReference type="InterPro" id="IPR013170">
    <property type="entry name" value="mRNA_splic_Cwf21_dom"/>
</dbReference>
<proteinExistence type="predicted"/>
<reference evidence="2" key="1">
    <citation type="submission" date="2022-06" db="EMBL/GenBank/DDBJ databases">
        <authorList>
            <consortium name="SYNGENTA / RWTH Aachen University"/>
        </authorList>
    </citation>
    <scope>NUCLEOTIDE SEQUENCE</scope>
</reference>
<dbReference type="GO" id="GO:0005634">
    <property type="term" value="C:nucleus"/>
    <property type="evidence" value="ECO:0007669"/>
    <property type="project" value="UniProtKB-ARBA"/>
</dbReference>
<dbReference type="AlphaFoldDB" id="A0AAV0B6E5"/>
<gene>
    <name evidence="2" type="ORF">PPACK8108_LOCUS13931</name>
</gene>
<protein>
    <recommendedName>
        <fullName evidence="1">CWF21 domain-containing protein</fullName>
    </recommendedName>
</protein>
<dbReference type="CDD" id="cd21372">
    <property type="entry name" value="cwf21_CWC21-like"/>
    <property type="match status" value="1"/>
</dbReference>